<evidence type="ECO:0000259" key="1">
    <source>
        <dbReference type="PROSITE" id="PS51186"/>
    </source>
</evidence>
<evidence type="ECO:0000313" key="2">
    <source>
        <dbReference type="EMBL" id="RZU53386.1"/>
    </source>
</evidence>
<dbReference type="GO" id="GO:0016747">
    <property type="term" value="F:acyltransferase activity, transferring groups other than amino-acyl groups"/>
    <property type="evidence" value="ECO:0007669"/>
    <property type="project" value="InterPro"/>
</dbReference>
<dbReference type="SUPFAM" id="SSF55729">
    <property type="entry name" value="Acyl-CoA N-acyltransferases (Nat)"/>
    <property type="match status" value="1"/>
</dbReference>
<keyword evidence="3" id="KW-1185">Reference proteome</keyword>
<dbReference type="Gene3D" id="3.40.630.30">
    <property type="match status" value="1"/>
</dbReference>
<gene>
    <name evidence="2" type="ORF">EV385_5309</name>
</gene>
<dbReference type="InterPro" id="IPR016181">
    <property type="entry name" value="Acyl_CoA_acyltransferase"/>
</dbReference>
<comment type="caution">
    <text evidence="2">The sequence shown here is derived from an EMBL/GenBank/DDBJ whole genome shotgun (WGS) entry which is preliminary data.</text>
</comment>
<dbReference type="InterPro" id="IPR000182">
    <property type="entry name" value="GNAT_dom"/>
</dbReference>
<dbReference type="AlphaFoldDB" id="A0A4V2G7P8"/>
<accession>A0A4V2G7P8</accession>
<dbReference type="RefSeq" id="WP_130511877.1">
    <property type="nucleotide sequence ID" value="NZ_SHKY01000001.1"/>
</dbReference>
<keyword evidence="2" id="KW-0808">Transferase</keyword>
<proteinExistence type="predicted"/>
<feature type="domain" description="N-acetyltransferase" evidence="1">
    <location>
        <begin position="21"/>
        <end position="178"/>
    </location>
</feature>
<organism evidence="2 3">
    <name type="scientific">Krasilnikovia cinnamomea</name>
    <dbReference type="NCBI Taxonomy" id="349313"/>
    <lineage>
        <taxon>Bacteria</taxon>
        <taxon>Bacillati</taxon>
        <taxon>Actinomycetota</taxon>
        <taxon>Actinomycetes</taxon>
        <taxon>Micromonosporales</taxon>
        <taxon>Micromonosporaceae</taxon>
        <taxon>Krasilnikovia</taxon>
    </lineage>
</organism>
<sequence>MPPSYPTHYERVVHLRDDRTVFIRPIVPRDAAALSEAIAEADPDTLYRRFLGAPPRVTPRLLARLTTVDYAQRFAVVAGDATGRGVGIARYEAAGEGSAEVAVAVDRAWRRVGLATELITTLARAALDHRIHTFTATYLAQNRPVAALLEHTDAAGRAQISQGIAEAMIALDEEDNDL</sequence>
<name>A0A4V2G7P8_9ACTN</name>
<protein>
    <submittedName>
        <fullName evidence="2">RimJ/RimL family protein N-acetyltransferase</fullName>
    </submittedName>
</protein>
<dbReference type="EMBL" id="SHKY01000001">
    <property type="protein sequence ID" value="RZU53386.1"/>
    <property type="molecule type" value="Genomic_DNA"/>
</dbReference>
<evidence type="ECO:0000313" key="3">
    <source>
        <dbReference type="Proteomes" id="UP000292564"/>
    </source>
</evidence>
<reference evidence="2 3" key="1">
    <citation type="submission" date="2019-02" db="EMBL/GenBank/DDBJ databases">
        <title>Sequencing the genomes of 1000 actinobacteria strains.</title>
        <authorList>
            <person name="Klenk H.-P."/>
        </authorList>
    </citation>
    <scope>NUCLEOTIDE SEQUENCE [LARGE SCALE GENOMIC DNA]</scope>
    <source>
        <strain evidence="2 3">DSM 45162</strain>
    </source>
</reference>
<dbReference type="OrthoDB" id="3637113at2"/>
<dbReference type="Pfam" id="PF13302">
    <property type="entry name" value="Acetyltransf_3"/>
    <property type="match status" value="1"/>
</dbReference>
<dbReference type="Proteomes" id="UP000292564">
    <property type="component" value="Unassembled WGS sequence"/>
</dbReference>
<dbReference type="PROSITE" id="PS51186">
    <property type="entry name" value="GNAT"/>
    <property type="match status" value="1"/>
</dbReference>